<keyword evidence="6" id="KW-0732">Signal</keyword>
<proteinExistence type="predicted"/>
<dbReference type="SUPFAM" id="SSF51905">
    <property type="entry name" value="FAD/NAD(P)-binding domain"/>
    <property type="match status" value="2"/>
</dbReference>
<dbReference type="PRINTS" id="PR00411">
    <property type="entry name" value="PNDRDTASEI"/>
</dbReference>
<feature type="region of interest" description="Disordered" evidence="5">
    <location>
        <begin position="550"/>
        <end position="570"/>
    </location>
</feature>
<comment type="cofactor">
    <cofactor evidence="1">
        <name>FAD</name>
        <dbReference type="ChEBI" id="CHEBI:57692"/>
    </cofactor>
</comment>
<dbReference type="PANTHER" id="PTHR42913">
    <property type="entry name" value="APOPTOSIS-INDUCING FACTOR 1"/>
    <property type="match status" value="1"/>
</dbReference>
<feature type="signal peptide" evidence="6">
    <location>
        <begin position="1"/>
        <end position="27"/>
    </location>
</feature>
<dbReference type="InterPro" id="IPR051169">
    <property type="entry name" value="NADH-Q_oxidoreductase"/>
</dbReference>
<evidence type="ECO:0000256" key="1">
    <source>
        <dbReference type="ARBA" id="ARBA00001974"/>
    </source>
</evidence>
<dbReference type="EMBL" id="HBKQ01003870">
    <property type="protein sequence ID" value="CAE2205919.1"/>
    <property type="molecule type" value="Transcribed_RNA"/>
</dbReference>
<evidence type="ECO:0000256" key="3">
    <source>
        <dbReference type="ARBA" id="ARBA00022827"/>
    </source>
</evidence>
<evidence type="ECO:0000256" key="6">
    <source>
        <dbReference type="SAM" id="SignalP"/>
    </source>
</evidence>
<dbReference type="Gene3D" id="3.50.50.100">
    <property type="match status" value="1"/>
</dbReference>
<keyword evidence="4" id="KW-0560">Oxidoreductase</keyword>
<keyword evidence="3" id="KW-0274">FAD</keyword>
<dbReference type="PANTHER" id="PTHR42913:SF4">
    <property type="entry name" value="ALTERNATIVE NAD(P)H-UBIQUINONE OXIDOREDUCTASE C1, CHLOROPLASTIC_MITOCHONDRIAL"/>
    <property type="match status" value="1"/>
</dbReference>
<feature type="domain" description="FAD/NAD(P)-binding" evidence="7">
    <location>
        <begin position="102"/>
        <end position="452"/>
    </location>
</feature>
<reference evidence="8" key="1">
    <citation type="submission" date="2021-01" db="EMBL/GenBank/DDBJ databases">
        <authorList>
            <person name="Corre E."/>
            <person name="Pelletier E."/>
            <person name="Niang G."/>
            <person name="Scheremetjew M."/>
            <person name="Finn R."/>
            <person name="Kale V."/>
            <person name="Holt S."/>
            <person name="Cochrane G."/>
            <person name="Meng A."/>
            <person name="Brown T."/>
            <person name="Cohen L."/>
        </authorList>
    </citation>
    <scope>NUCLEOTIDE SEQUENCE</scope>
    <source>
        <strain evidence="8">Isolate 1302-5</strain>
    </source>
</reference>
<dbReference type="InterPro" id="IPR023753">
    <property type="entry name" value="FAD/NAD-binding_dom"/>
</dbReference>
<feature type="region of interest" description="Disordered" evidence="5">
    <location>
        <begin position="67"/>
        <end position="96"/>
    </location>
</feature>
<feature type="compositionally biased region" description="Polar residues" evidence="5">
    <location>
        <begin position="67"/>
        <end position="79"/>
    </location>
</feature>
<gene>
    <name evidence="8" type="ORF">OAUR00152_LOCUS2632</name>
</gene>
<evidence type="ECO:0000256" key="2">
    <source>
        <dbReference type="ARBA" id="ARBA00022630"/>
    </source>
</evidence>
<evidence type="ECO:0000256" key="4">
    <source>
        <dbReference type="ARBA" id="ARBA00023002"/>
    </source>
</evidence>
<evidence type="ECO:0000256" key="5">
    <source>
        <dbReference type="SAM" id="MobiDB-lite"/>
    </source>
</evidence>
<evidence type="ECO:0000313" key="8">
    <source>
        <dbReference type="EMBL" id="CAE2205919.1"/>
    </source>
</evidence>
<name>A0A7S4HQ42_9STRA</name>
<dbReference type="Pfam" id="PF07992">
    <property type="entry name" value="Pyr_redox_2"/>
    <property type="match status" value="1"/>
</dbReference>
<dbReference type="GO" id="GO:0019646">
    <property type="term" value="P:aerobic electron transport chain"/>
    <property type="evidence" value="ECO:0007669"/>
    <property type="project" value="TreeGrafter"/>
</dbReference>
<dbReference type="GO" id="GO:0003955">
    <property type="term" value="F:NAD(P)H dehydrogenase (quinone) activity"/>
    <property type="evidence" value="ECO:0007669"/>
    <property type="project" value="TreeGrafter"/>
</dbReference>
<sequence>MPACSMTPIRLVLAALIACHAIVQSSAFAPVSISPSGIAPPLNSAPVSPGARRLSVLSTTYPPFRNTFSGRRRPTSSPILPTALSATGGLGEESSAERTGPRVCVIGGGFGGLNAALTLANLPWSMSDGCPKPTITLVDDKERFVFLPLLYELCVDAASVEEVAPTYRSLLEGTGVRFERRDVTGVDVENRVVYTIEPTSSSPCTMTYDALVIATGAQMNLDAIPGARDFALPFYTVDHCYELRRRFNVLDSRQPITSTRDKKGDEEKVEVVIVGGGYSGVELALNTLERLGGAEQCSVTLVHRGDEALQYATDYNRKTGQDRLEKAGIRVLTGTTVCEIIPTSSAKADLEDDSSGGLEGSSFRTCLVKVIDRKGHRSDLRTDLLLWTAGATSANAPIGVLNSLLPRDSDGRIVTGPYLRAKGLDNIFALGDCSRARKVPYAATAQVAMQQAPVVAWNIFAYLNNNYNRRGGDKSLKLLPFSYLDLGEMMTLGNDDATISSLGGLVQLSGPGASVLRRLIYAVRMPTARQGLTAAVEGAQRRLQLSRIGEVDSMQGRKGEKRGGKPIQWK</sequence>
<dbReference type="InterPro" id="IPR036188">
    <property type="entry name" value="FAD/NAD-bd_sf"/>
</dbReference>
<accession>A0A7S4HQ42</accession>
<protein>
    <recommendedName>
        <fullName evidence="7">FAD/NAD(P)-binding domain-containing protein</fullName>
    </recommendedName>
</protein>
<organism evidence="8">
    <name type="scientific">Odontella aurita</name>
    <dbReference type="NCBI Taxonomy" id="265563"/>
    <lineage>
        <taxon>Eukaryota</taxon>
        <taxon>Sar</taxon>
        <taxon>Stramenopiles</taxon>
        <taxon>Ochrophyta</taxon>
        <taxon>Bacillariophyta</taxon>
        <taxon>Mediophyceae</taxon>
        <taxon>Biddulphiophycidae</taxon>
        <taxon>Eupodiscales</taxon>
        <taxon>Odontellaceae</taxon>
        <taxon>Odontella</taxon>
    </lineage>
</organism>
<keyword evidence="2" id="KW-0285">Flavoprotein</keyword>
<dbReference type="PRINTS" id="PR00368">
    <property type="entry name" value="FADPNR"/>
</dbReference>
<dbReference type="AlphaFoldDB" id="A0A7S4HQ42"/>
<feature type="chain" id="PRO_5030901349" description="FAD/NAD(P)-binding domain-containing protein" evidence="6">
    <location>
        <begin position="28"/>
        <end position="570"/>
    </location>
</feature>
<evidence type="ECO:0000259" key="7">
    <source>
        <dbReference type="Pfam" id="PF07992"/>
    </source>
</evidence>